<dbReference type="RefSeq" id="WP_015692071.1">
    <property type="nucleotide sequence ID" value="NC_016940.1"/>
</dbReference>
<dbReference type="AlphaFoldDB" id="H6LAF3"/>
<dbReference type="eggNOG" id="COG1022">
    <property type="taxonomic scope" value="Bacteria"/>
</dbReference>
<dbReference type="PANTHER" id="PTHR43272:SF32">
    <property type="entry name" value="AMP-DEPENDENT SYNTHETASE_LIGASE DOMAIN-CONTAINING PROTEIN"/>
    <property type="match status" value="1"/>
</dbReference>
<dbReference type="Pfam" id="PF23562">
    <property type="entry name" value="AMP-binding_C_3"/>
    <property type="match status" value="1"/>
</dbReference>
<dbReference type="InterPro" id="IPR020459">
    <property type="entry name" value="AMP-binding"/>
</dbReference>
<dbReference type="PANTHER" id="PTHR43272">
    <property type="entry name" value="LONG-CHAIN-FATTY-ACID--COA LIGASE"/>
    <property type="match status" value="1"/>
</dbReference>
<evidence type="ECO:0000259" key="4">
    <source>
        <dbReference type="Pfam" id="PF00501"/>
    </source>
</evidence>
<reference evidence="5 6" key="1">
    <citation type="journal article" date="2012" name="Stand. Genomic Sci.">
        <title>Complete genome sequencing and analysis of Saprospira grandis str. Lewin, a predatory marine bacterium.</title>
        <authorList>
            <person name="Saw J.H."/>
            <person name="Yuryev A."/>
            <person name="Kanbe M."/>
            <person name="Hou S."/>
            <person name="Young A.G."/>
            <person name="Aizawa S."/>
            <person name="Alam M."/>
        </authorList>
    </citation>
    <scope>NUCLEOTIDE SEQUENCE [LARGE SCALE GENOMIC DNA]</scope>
    <source>
        <strain evidence="5 6">Lewin</strain>
    </source>
</reference>
<keyword evidence="3" id="KW-0443">Lipid metabolism</keyword>
<evidence type="ECO:0000313" key="5">
    <source>
        <dbReference type="EMBL" id="AFC24438.1"/>
    </source>
</evidence>
<dbReference type="EC" id="6.2.1.3" evidence="5"/>
<dbReference type="KEGG" id="sgn:SGRA_1703"/>
<gene>
    <name evidence="5" type="primary">fadD</name>
    <name evidence="5" type="ordered locus">SGRA_1703</name>
</gene>
<dbReference type="HOGENOM" id="CLU_000022_45_5_10"/>
<dbReference type="InterPro" id="IPR042099">
    <property type="entry name" value="ANL_N_sf"/>
</dbReference>
<dbReference type="GO" id="GO:0004467">
    <property type="term" value="F:long-chain fatty acid-CoA ligase activity"/>
    <property type="evidence" value="ECO:0007669"/>
    <property type="project" value="UniProtKB-EC"/>
</dbReference>
<organism evidence="5 6">
    <name type="scientific">Saprospira grandis (strain Lewin)</name>
    <dbReference type="NCBI Taxonomy" id="984262"/>
    <lineage>
        <taxon>Bacteria</taxon>
        <taxon>Pseudomonadati</taxon>
        <taxon>Bacteroidota</taxon>
        <taxon>Saprospiria</taxon>
        <taxon>Saprospirales</taxon>
        <taxon>Saprospiraceae</taxon>
        <taxon>Saprospira</taxon>
    </lineage>
</organism>
<accession>H6LAF3</accession>
<dbReference type="GO" id="GO:0016020">
    <property type="term" value="C:membrane"/>
    <property type="evidence" value="ECO:0007669"/>
    <property type="project" value="TreeGrafter"/>
</dbReference>
<protein>
    <submittedName>
        <fullName evidence="5">Long chain fatty-acid CoA ligase</fullName>
        <ecNumber evidence="5">6.2.1.3</ecNumber>
    </submittedName>
</protein>
<dbReference type="EMBL" id="CP002831">
    <property type="protein sequence ID" value="AFC24438.1"/>
    <property type="molecule type" value="Genomic_DNA"/>
</dbReference>
<keyword evidence="1 5" id="KW-0436">Ligase</keyword>
<evidence type="ECO:0000256" key="1">
    <source>
        <dbReference type="ARBA" id="ARBA00022598"/>
    </source>
</evidence>
<sequence>MEIRRLFDIPYYQAAHYPLPKAIGGQHISGKKYYYSTEKLLELVNKVSWGLLQMGMKPGDKIALISYNNRPEWNIMDLGMQQIGVINVPVYPTISPDDYVYIFNDATIKYAVVGHGDLLDKVRTAQSDIPSLQAIFTFDEADAQGQVDANGQEVSFWEHIWGENPNMDIIQAHKDKIKAEDLATIIYTSGTTGKPKGVMLSHNNIATNVRDVLPFIPLQPQDIALSFLPLCHVFERTVTYSYMAKGAQIFYAKDLDTLSETLQDVRPHFFTTVPRLLEKVYEKMMLKVQAEGGLKEKIFNWALGLTEKYDFDWQAAGLEAIKWKIADKLVFSKVRDRLGGRLKGIVTGAAACPPRMTQLFSAVGVPIREGYGLTETSPAISINIFEPYQAMIGSVGPILPSVQVKIDQDDSYGPGEGEVLVKGNSVMMGYYRKEDKTAEVFNEEGWFLTGDIGKIVENKKGIKFLKITDRKKELLKTSGGKYVAPTPIESTLKEDLLVEQVMVVGEKRKFVSALIQPNFESLKNWCQDKNITWTKPEEVLANPKVLAYFQAVVNRYNPRFSKVEQIKKFHLVPTAWGVETGELTPTMKLKRRVILANYEDAIEKLYQ</sequence>
<evidence type="ECO:0000256" key="2">
    <source>
        <dbReference type="ARBA" id="ARBA00022832"/>
    </source>
</evidence>
<dbReference type="SUPFAM" id="SSF56801">
    <property type="entry name" value="Acetyl-CoA synthetase-like"/>
    <property type="match status" value="1"/>
</dbReference>
<evidence type="ECO:0000256" key="3">
    <source>
        <dbReference type="ARBA" id="ARBA00023098"/>
    </source>
</evidence>
<dbReference type="PRINTS" id="PR00154">
    <property type="entry name" value="AMPBINDING"/>
</dbReference>
<dbReference type="CDD" id="cd05907">
    <property type="entry name" value="VL_LC_FACS_like"/>
    <property type="match status" value="1"/>
</dbReference>
<dbReference type="InterPro" id="IPR020845">
    <property type="entry name" value="AMP-binding_CS"/>
</dbReference>
<keyword evidence="2" id="KW-0276">Fatty acid metabolism</keyword>
<keyword evidence="6" id="KW-1185">Reference proteome</keyword>
<feature type="domain" description="AMP-dependent synthetase/ligase" evidence="4">
    <location>
        <begin position="31"/>
        <end position="431"/>
    </location>
</feature>
<proteinExistence type="predicted"/>
<dbReference type="OrthoDB" id="9803968at2"/>
<name>H6LAF3_SAPGL</name>
<dbReference type="InterPro" id="IPR000873">
    <property type="entry name" value="AMP-dep_synth/lig_dom"/>
</dbReference>
<dbReference type="STRING" id="984262.SGRA_1703"/>
<dbReference type="Pfam" id="PF00501">
    <property type="entry name" value="AMP-binding"/>
    <property type="match status" value="1"/>
</dbReference>
<dbReference type="Proteomes" id="UP000007519">
    <property type="component" value="Chromosome"/>
</dbReference>
<dbReference type="Gene3D" id="3.40.50.12780">
    <property type="entry name" value="N-terminal domain of ligase-like"/>
    <property type="match status" value="2"/>
</dbReference>
<dbReference type="PROSITE" id="PS00455">
    <property type="entry name" value="AMP_BINDING"/>
    <property type="match status" value="1"/>
</dbReference>
<evidence type="ECO:0000313" key="6">
    <source>
        <dbReference type="Proteomes" id="UP000007519"/>
    </source>
</evidence>